<feature type="signal peptide" evidence="1">
    <location>
        <begin position="1"/>
        <end position="26"/>
    </location>
</feature>
<evidence type="ECO:0000313" key="2">
    <source>
        <dbReference type="EMBL" id="GMH00541.1"/>
    </source>
</evidence>
<evidence type="ECO:0000313" key="3">
    <source>
        <dbReference type="Proteomes" id="UP001279734"/>
    </source>
</evidence>
<proteinExistence type="predicted"/>
<gene>
    <name evidence="2" type="ORF">Nepgr_002380</name>
</gene>
<comment type="caution">
    <text evidence="2">The sequence shown here is derived from an EMBL/GenBank/DDBJ whole genome shotgun (WGS) entry which is preliminary data.</text>
</comment>
<name>A0AAD3P6Q5_NEPGR</name>
<organism evidence="2 3">
    <name type="scientific">Nepenthes gracilis</name>
    <name type="common">Slender pitcher plant</name>
    <dbReference type="NCBI Taxonomy" id="150966"/>
    <lineage>
        <taxon>Eukaryota</taxon>
        <taxon>Viridiplantae</taxon>
        <taxon>Streptophyta</taxon>
        <taxon>Embryophyta</taxon>
        <taxon>Tracheophyta</taxon>
        <taxon>Spermatophyta</taxon>
        <taxon>Magnoliopsida</taxon>
        <taxon>eudicotyledons</taxon>
        <taxon>Gunneridae</taxon>
        <taxon>Pentapetalae</taxon>
        <taxon>Caryophyllales</taxon>
        <taxon>Nepenthaceae</taxon>
        <taxon>Nepenthes</taxon>
    </lineage>
</organism>
<sequence length="121" mass="14098">MIIHLSHIRTLHVACFVHIFPPICRASWLQFPLVGLNTQELLEAYAKKQKRTLIWRRIGDIWPLVGKGGERERSVRDRKAKWQSAFRRKRRQISFGVFSITVPTAETTAAVLDQCRILYTP</sequence>
<protein>
    <submittedName>
        <fullName evidence="2">Uncharacterized protein</fullName>
    </submittedName>
</protein>
<reference evidence="2" key="1">
    <citation type="submission" date="2023-05" db="EMBL/GenBank/DDBJ databases">
        <title>Nepenthes gracilis genome sequencing.</title>
        <authorList>
            <person name="Fukushima K."/>
        </authorList>
    </citation>
    <scope>NUCLEOTIDE SEQUENCE</scope>
    <source>
        <strain evidence="2">SING2019-196</strain>
    </source>
</reference>
<accession>A0AAD3P6Q5</accession>
<dbReference type="AlphaFoldDB" id="A0AAD3P6Q5"/>
<dbReference type="Proteomes" id="UP001279734">
    <property type="component" value="Unassembled WGS sequence"/>
</dbReference>
<keyword evidence="1" id="KW-0732">Signal</keyword>
<dbReference type="EMBL" id="BSYO01000002">
    <property type="protein sequence ID" value="GMH00541.1"/>
    <property type="molecule type" value="Genomic_DNA"/>
</dbReference>
<evidence type="ECO:0000256" key="1">
    <source>
        <dbReference type="SAM" id="SignalP"/>
    </source>
</evidence>
<feature type="chain" id="PRO_5042030281" evidence="1">
    <location>
        <begin position="27"/>
        <end position="121"/>
    </location>
</feature>
<keyword evidence="3" id="KW-1185">Reference proteome</keyword>